<dbReference type="KEGG" id="dfa:DFA_06672"/>
<reference evidence="2" key="1">
    <citation type="journal article" date="2011" name="Genome Res.">
        <title>Phylogeny-wide analysis of social amoeba genomes highlights ancient origins for complex intercellular communication.</title>
        <authorList>
            <person name="Heidel A.J."/>
            <person name="Lawal H.M."/>
            <person name="Felder M."/>
            <person name="Schilde C."/>
            <person name="Helps N.R."/>
            <person name="Tunggal B."/>
            <person name="Rivero F."/>
            <person name="John U."/>
            <person name="Schleicher M."/>
            <person name="Eichinger L."/>
            <person name="Platzer M."/>
            <person name="Noegel A.A."/>
            <person name="Schaap P."/>
            <person name="Gloeckner G."/>
        </authorList>
    </citation>
    <scope>NUCLEOTIDE SEQUENCE [LARGE SCALE GENOMIC DNA]</scope>
    <source>
        <strain evidence="2">SH3</strain>
    </source>
</reference>
<evidence type="ECO:0000313" key="1">
    <source>
        <dbReference type="EMBL" id="EGG18006.1"/>
    </source>
</evidence>
<dbReference type="EMBL" id="GL883020">
    <property type="protein sequence ID" value="EGG18006.1"/>
    <property type="molecule type" value="Genomic_DNA"/>
</dbReference>
<organism evidence="1 2">
    <name type="scientific">Cavenderia fasciculata</name>
    <name type="common">Slime mold</name>
    <name type="synonym">Dictyostelium fasciculatum</name>
    <dbReference type="NCBI Taxonomy" id="261658"/>
    <lineage>
        <taxon>Eukaryota</taxon>
        <taxon>Amoebozoa</taxon>
        <taxon>Evosea</taxon>
        <taxon>Eumycetozoa</taxon>
        <taxon>Dictyostelia</taxon>
        <taxon>Acytosteliales</taxon>
        <taxon>Cavenderiaceae</taxon>
        <taxon>Cavenderia</taxon>
    </lineage>
</organism>
<protein>
    <submittedName>
        <fullName evidence="1">Uncharacterized protein</fullName>
    </submittedName>
</protein>
<accession>F4Q1Y6</accession>
<dbReference type="AlphaFoldDB" id="F4Q1Y6"/>
<keyword evidence="2" id="KW-1185">Reference proteome</keyword>
<gene>
    <name evidence="1" type="ORF">DFA_06672</name>
</gene>
<evidence type="ECO:0000313" key="2">
    <source>
        <dbReference type="Proteomes" id="UP000007797"/>
    </source>
</evidence>
<dbReference type="RefSeq" id="XP_004356899.1">
    <property type="nucleotide sequence ID" value="XM_004356845.1"/>
</dbReference>
<sequence length="36" mass="4105">MKGTDTIDTDVNDNINKYRLQKVINPNDEDLINKGV</sequence>
<dbReference type="GeneID" id="14870170"/>
<name>F4Q1Y6_CACFS</name>
<proteinExistence type="predicted"/>
<dbReference type="Proteomes" id="UP000007797">
    <property type="component" value="Unassembled WGS sequence"/>
</dbReference>